<evidence type="ECO:0000259" key="2">
    <source>
        <dbReference type="Pfam" id="PF13592"/>
    </source>
</evidence>
<dbReference type="Pfam" id="PF13358">
    <property type="entry name" value="DDE_3"/>
    <property type="match status" value="1"/>
</dbReference>
<dbReference type="GO" id="GO:0003676">
    <property type="term" value="F:nucleic acid binding"/>
    <property type="evidence" value="ECO:0007669"/>
    <property type="project" value="InterPro"/>
</dbReference>
<dbReference type="RefSeq" id="WP_369161294.1">
    <property type="nucleotide sequence ID" value="NZ_CP163429.1"/>
</dbReference>
<dbReference type="Pfam" id="PF13592">
    <property type="entry name" value="HTH_33"/>
    <property type="match status" value="1"/>
</dbReference>
<dbReference type="AlphaFoldDB" id="A0AB39LZ56"/>
<dbReference type="InterPro" id="IPR025959">
    <property type="entry name" value="Winged_HTH_dom"/>
</dbReference>
<dbReference type="InterPro" id="IPR038717">
    <property type="entry name" value="Tc1-like_DDE_dom"/>
</dbReference>
<dbReference type="NCBIfam" id="NF033545">
    <property type="entry name" value="transpos_IS630"/>
    <property type="match status" value="1"/>
</dbReference>
<gene>
    <name evidence="3" type="ORF">AB5J57_32340</name>
</gene>
<sequence>MGTYLRRWGLSFQRPDKRAVEQDPEAVRVWQEETWPAIRAKAKAEGGEVLFADQVGIRSDQVTGRTWGAKGCTSIVRRSGNRFSVNAMSAISPKGRMHFMVFTETFEADVMCRFLNRLAGPFDRKVHLVVDGHSAHRSRKVRAWPADHPGRIELRFLPSYSPELNPDELVNADPKRSLPMHSRARDQAQLAAETRRFFHRRQGQPHIVRGYCGGRHYILEWNSASFGSIAA</sequence>
<dbReference type="Gene3D" id="3.30.420.10">
    <property type="entry name" value="Ribonuclease H-like superfamily/Ribonuclease H"/>
    <property type="match status" value="1"/>
</dbReference>
<protein>
    <submittedName>
        <fullName evidence="3">IS630 family transposase</fullName>
    </submittedName>
</protein>
<feature type="domain" description="Winged helix-turn helix" evidence="2">
    <location>
        <begin position="1"/>
        <end position="34"/>
    </location>
</feature>
<proteinExistence type="predicted"/>
<evidence type="ECO:0000259" key="1">
    <source>
        <dbReference type="Pfam" id="PF13358"/>
    </source>
</evidence>
<dbReference type="InterPro" id="IPR047655">
    <property type="entry name" value="Transpos_IS630-like"/>
</dbReference>
<organism evidence="3">
    <name type="scientific">Streptomyces sp. R02</name>
    <dbReference type="NCBI Taxonomy" id="3238623"/>
    <lineage>
        <taxon>Bacteria</taxon>
        <taxon>Bacillati</taxon>
        <taxon>Actinomycetota</taxon>
        <taxon>Actinomycetes</taxon>
        <taxon>Kitasatosporales</taxon>
        <taxon>Streptomycetaceae</taxon>
        <taxon>Streptomyces</taxon>
    </lineage>
</organism>
<accession>A0AB39LZ56</accession>
<feature type="domain" description="Tc1-like transposase DDE" evidence="1">
    <location>
        <begin position="49"/>
        <end position="190"/>
    </location>
</feature>
<dbReference type="EMBL" id="CP163429">
    <property type="protein sequence ID" value="XDP97932.1"/>
    <property type="molecule type" value="Genomic_DNA"/>
</dbReference>
<reference evidence="3" key="1">
    <citation type="submission" date="2024-07" db="EMBL/GenBank/DDBJ databases">
        <authorList>
            <person name="Yu S.T."/>
        </authorList>
    </citation>
    <scope>NUCLEOTIDE SEQUENCE</scope>
    <source>
        <strain evidence="3">R02</strain>
    </source>
</reference>
<dbReference type="InterPro" id="IPR036397">
    <property type="entry name" value="RNaseH_sf"/>
</dbReference>
<evidence type="ECO:0000313" key="3">
    <source>
        <dbReference type="EMBL" id="XDP97932.1"/>
    </source>
</evidence>
<name>A0AB39LZ56_9ACTN</name>